<dbReference type="EMBL" id="JAGMWN010000003">
    <property type="protein sequence ID" value="MBP5857102.1"/>
    <property type="molecule type" value="Genomic_DNA"/>
</dbReference>
<proteinExistence type="predicted"/>
<dbReference type="SUPFAM" id="SSF56300">
    <property type="entry name" value="Metallo-dependent phosphatases"/>
    <property type="match status" value="1"/>
</dbReference>
<sequence length="366" mass="39658">MSRHRPTCRVSGGPFGLLVLAVFVLAALCVPAGTPPAAQEPAAQEPAAQETKPLSFAALGDMPYLRWGADGKISDDEQGRVLVRRVIPALKAAKPTFVLHYGDIKSGGGSCTDTLLEDRLAQVRALSPGRVIYTPGDNEWTDCDRHGLFKPMAELERLQTLRRLAYGQEEMAAELKPVRQPLYPENARWARDGILFASLHVVGTNNGRVQIERDDKRMALAQVDARDAANAAWLDLLFAEAAASDARAVVIVFQADIFARRGMRCTALSREACDGHAWLRDELVAKSVDFGKPVLVIHGDTDSHCLDRPLDGAPRLWRLNGPGDRWEEGPASGGLLDAALVTAQPEASAPFAARYVVSGEDVPSHC</sequence>
<protein>
    <recommendedName>
        <fullName evidence="3">Calcineurin-like phosphoesterase domain-containing protein</fullName>
    </recommendedName>
</protein>
<dbReference type="AlphaFoldDB" id="A0A8J7RYK0"/>
<comment type="caution">
    <text evidence="1">The sequence shown here is derived from an EMBL/GenBank/DDBJ whole genome shotgun (WGS) entry which is preliminary data.</text>
</comment>
<dbReference type="RefSeq" id="WP_210681663.1">
    <property type="nucleotide sequence ID" value="NZ_JAGMWN010000003.1"/>
</dbReference>
<keyword evidence="2" id="KW-1185">Reference proteome</keyword>
<organism evidence="1 2">
    <name type="scientific">Marivibrio halodurans</name>
    <dbReference type="NCBI Taxonomy" id="2039722"/>
    <lineage>
        <taxon>Bacteria</taxon>
        <taxon>Pseudomonadati</taxon>
        <taxon>Pseudomonadota</taxon>
        <taxon>Alphaproteobacteria</taxon>
        <taxon>Rhodospirillales</taxon>
        <taxon>Rhodospirillaceae</taxon>
        <taxon>Marivibrio</taxon>
    </lineage>
</organism>
<accession>A0A8J7RYK0</accession>
<evidence type="ECO:0000313" key="1">
    <source>
        <dbReference type="EMBL" id="MBP5857102.1"/>
    </source>
</evidence>
<evidence type="ECO:0000313" key="2">
    <source>
        <dbReference type="Proteomes" id="UP000672602"/>
    </source>
</evidence>
<name>A0A8J7RYK0_9PROT</name>
<dbReference type="Proteomes" id="UP000672602">
    <property type="component" value="Unassembled WGS sequence"/>
</dbReference>
<gene>
    <name evidence="1" type="ORF">KAJ83_08780</name>
</gene>
<reference evidence="1" key="1">
    <citation type="submission" date="2021-04" db="EMBL/GenBank/DDBJ databases">
        <authorList>
            <person name="Zhang D.-C."/>
        </authorList>
    </citation>
    <scope>NUCLEOTIDE SEQUENCE</scope>
    <source>
        <strain evidence="1">CGMCC 1.15697</strain>
    </source>
</reference>
<dbReference type="InterPro" id="IPR029052">
    <property type="entry name" value="Metallo-depent_PP-like"/>
</dbReference>
<evidence type="ECO:0008006" key="3">
    <source>
        <dbReference type="Google" id="ProtNLM"/>
    </source>
</evidence>